<evidence type="ECO:0000313" key="2">
    <source>
        <dbReference type="EMBL" id="TNY32139.1"/>
    </source>
</evidence>
<evidence type="ECO:0000313" key="3">
    <source>
        <dbReference type="Proteomes" id="UP000314011"/>
    </source>
</evidence>
<proteinExistence type="predicted"/>
<feature type="signal peptide" evidence="1">
    <location>
        <begin position="1"/>
        <end position="21"/>
    </location>
</feature>
<gene>
    <name evidence="2" type="ORF">FHY64_02235</name>
</gene>
<sequence>MTMTRAIAAALLTLFPLGAEAQIRDGVFGDYAAYDAYVTDTVMHRRFEDFVQNLGGRDEYTDNELAAAVGGLMRAFPRDFEEGRVMKLVPLENGFFQEARAFWVGDAYGFYYALLHDNGEHIVVLNFTLNTDVDVILQKF</sequence>
<name>A0A5C5GDR0_9RHOB</name>
<feature type="chain" id="PRO_5023066424" description="DUF3887 domain-containing protein" evidence="1">
    <location>
        <begin position="22"/>
        <end position="140"/>
    </location>
</feature>
<dbReference type="Proteomes" id="UP000314011">
    <property type="component" value="Unassembled WGS sequence"/>
</dbReference>
<comment type="caution">
    <text evidence="2">The sequence shown here is derived from an EMBL/GenBank/DDBJ whole genome shotgun (WGS) entry which is preliminary data.</text>
</comment>
<dbReference type="RefSeq" id="WP_140192818.1">
    <property type="nucleotide sequence ID" value="NZ_CP065915.1"/>
</dbReference>
<organism evidence="2 3">
    <name type="scientific">Pelagovum pacificum</name>
    <dbReference type="NCBI Taxonomy" id="2588711"/>
    <lineage>
        <taxon>Bacteria</taxon>
        <taxon>Pseudomonadati</taxon>
        <taxon>Pseudomonadota</taxon>
        <taxon>Alphaproteobacteria</taxon>
        <taxon>Rhodobacterales</taxon>
        <taxon>Paracoccaceae</taxon>
        <taxon>Pelagovum</taxon>
    </lineage>
</organism>
<protein>
    <recommendedName>
        <fullName evidence="4">DUF3887 domain-containing protein</fullName>
    </recommendedName>
</protein>
<keyword evidence="1" id="KW-0732">Signal</keyword>
<dbReference type="AlphaFoldDB" id="A0A5C5GDR0"/>
<accession>A0A5C5GDR0</accession>
<dbReference type="EMBL" id="VFFF01000001">
    <property type="protein sequence ID" value="TNY32139.1"/>
    <property type="molecule type" value="Genomic_DNA"/>
</dbReference>
<dbReference type="OrthoDB" id="7742632at2"/>
<reference evidence="2 3" key="1">
    <citation type="submission" date="2019-06" db="EMBL/GenBank/DDBJ databases">
        <title>Genome of new Rhodobacteraceae sp. SM1903.</title>
        <authorList>
            <person name="Ren X."/>
        </authorList>
    </citation>
    <scope>NUCLEOTIDE SEQUENCE [LARGE SCALE GENOMIC DNA]</scope>
    <source>
        <strain evidence="2 3">SM1903</strain>
    </source>
</reference>
<keyword evidence="3" id="KW-1185">Reference proteome</keyword>
<evidence type="ECO:0008006" key="4">
    <source>
        <dbReference type="Google" id="ProtNLM"/>
    </source>
</evidence>
<evidence type="ECO:0000256" key="1">
    <source>
        <dbReference type="SAM" id="SignalP"/>
    </source>
</evidence>